<evidence type="ECO:0000256" key="6">
    <source>
        <dbReference type="SAM" id="Phobius"/>
    </source>
</evidence>
<keyword evidence="3 6" id="KW-0812">Transmembrane</keyword>
<feature type="transmembrane region" description="Helical" evidence="6">
    <location>
        <begin position="183"/>
        <end position="203"/>
    </location>
</feature>
<evidence type="ECO:0000259" key="7">
    <source>
        <dbReference type="Pfam" id="PF00892"/>
    </source>
</evidence>
<feature type="transmembrane region" description="Helical" evidence="6">
    <location>
        <begin position="155"/>
        <end position="171"/>
    </location>
</feature>
<dbReference type="EMBL" id="BBWV01000003">
    <property type="protein sequence ID" value="GAO44469.1"/>
    <property type="molecule type" value="Genomic_DNA"/>
</dbReference>
<evidence type="ECO:0000256" key="5">
    <source>
        <dbReference type="ARBA" id="ARBA00023136"/>
    </source>
</evidence>
<comment type="subcellular location">
    <subcellularLocation>
        <location evidence="1">Membrane</location>
        <topology evidence="1">Multi-pass membrane protein</topology>
    </subcellularLocation>
</comment>
<dbReference type="PANTHER" id="PTHR32322">
    <property type="entry name" value="INNER MEMBRANE TRANSPORTER"/>
    <property type="match status" value="1"/>
</dbReference>
<dbReference type="SUPFAM" id="SSF103481">
    <property type="entry name" value="Multidrug resistance efflux transporter EmrE"/>
    <property type="match status" value="2"/>
</dbReference>
<gene>
    <name evidence="8" type="ORF">FPE01S_03_05060</name>
</gene>
<dbReference type="STRING" id="1220578.FPE01S_03_05060"/>
<feature type="domain" description="EamA" evidence="7">
    <location>
        <begin position="1"/>
        <end position="137"/>
    </location>
</feature>
<accession>A0A0E9N3S8</accession>
<proteinExistence type="inferred from homology"/>
<feature type="transmembrane region" description="Helical" evidence="6">
    <location>
        <begin position="66"/>
        <end position="85"/>
    </location>
</feature>
<dbReference type="InterPro" id="IPR000620">
    <property type="entry name" value="EamA_dom"/>
</dbReference>
<evidence type="ECO:0000256" key="4">
    <source>
        <dbReference type="ARBA" id="ARBA00022989"/>
    </source>
</evidence>
<comment type="similarity">
    <text evidence="2">Belongs to the EamA transporter family.</text>
</comment>
<feature type="transmembrane region" description="Helical" evidence="6">
    <location>
        <begin position="31"/>
        <end position="50"/>
    </location>
</feature>
<reference evidence="8 9" key="1">
    <citation type="submission" date="2015-04" db="EMBL/GenBank/DDBJ databases">
        <title>Whole genome shotgun sequence of Flavihumibacter petaseus NBRC 106054.</title>
        <authorList>
            <person name="Miyazawa S."/>
            <person name="Hosoyama A."/>
            <person name="Hashimoto M."/>
            <person name="Noguchi M."/>
            <person name="Tsuchikane K."/>
            <person name="Ohji S."/>
            <person name="Yamazoe A."/>
            <person name="Ichikawa N."/>
            <person name="Kimura A."/>
            <person name="Fujita N."/>
        </authorList>
    </citation>
    <scope>NUCLEOTIDE SEQUENCE [LARGE SCALE GENOMIC DNA]</scope>
    <source>
        <strain evidence="8 9">NBRC 106054</strain>
    </source>
</reference>
<feature type="transmembrane region" description="Helical" evidence="6">
    <location>
        <begin position="209"/>
        <end position="234"/>
    </location>
</feature>
<evidence type="ECO:0000313" key="9">
    <source>
        <dbReference type="Proteomes" id="UP000033121"/>
    </source>
</evidence>
<dbReference type="RefSeq" id="WP_046370711.1">
    <property type="nucleotide sequence ID" value="NZ_BBWV01000003.1"/>
</dbReference>
<dbReference type="InterPro" id="IPR050638">
    <property type="entry name" value="AA-Vitamin_Transporters"/>
</dbReference>
<feature type="transmembrane region" description="Helical" evidence="6">
    <location>
        <begin position="91"/>
        <end position="114"/>
    </location>
</feature>
<protein>
    <submittedName>
        <fullName evidence="8">Putative DMT family transporter</fullName>
    </submittedName>
</protein>
<organism evidence="8 9">
    <name type="scientific">Flavihumibacter petaseus NBRC 106054</name>
    <dbReference type="NCBI Taxonomy" id="1220578"/>
    <lineage>
        <taxon>Bacteria</taxon>
        <taxon>Pseudomonadati</taxon>
        <taxon>Bacteroidota</taxon>
        <taxon>Chitinophagia</taxon>
        <taxon>Chitinophagales</taxon>
        <taxon>Chitinophagaceae</taxon>
        <taxon>Flavihumibacter</taxon>
    </lineage>
</organism>
<feature type="transmembrane region" description="Helical" evidence="6">
    <location>
        <begin position="123"/>
        <end position="140"/>
    </location>
</feature>
<evidence type="ECO:0000256" key="2">
    <source>
        <dbReference type="ARBA" id="ARBA00007362"/>
    </source>
</evidence>
<comment type="caution">
    <text evidence="8">The sequence shown here is derived from an EMBL/GenBank/DDBJ whole genome shotgun (WGS) entry which is preliminary data.</text>
</comment>
<keyword evidence="9" id="KW-1185">Reference proteome</keyword>
<feature type="domain" description="EamA" evidence="7">
    <location>
        <begin position="152"/>
        <end position="288"/>
    </location>
</feature>
<feature type="transmembrane region" description="Helical" evidence="6">
    <location>
        <begin position="246"/>
        <end position="265"/>
    </location>
</feature>
<feature type="transmembrane region" description="Helical" evidence="6">
    <location>
        <begin position="271"/>
        <end position="289"/>
    </location>
</feature>
<evidence type="ECO:0000313" key="8">
    <source>
        <dbReference type="EMBL" id="GAO44469.1"/>
    </source>
</evidence>
<dbReference type="GO" id="GO:0016020">
    <property type="term" value="C:membrane"/>
    <property type="evidence" value="ECO:0007669"/>
    <property type="project" value="UniProtKB-SubCell"/>
</dbReference>
<dbReference type="Pfam" id="PF00892">
    <property type="entry name" value="EamA"/>
    <property type="match status" value="2"/>
</dbReference>
<keyword evidence="5 6" id="KW-0472">Membrane</keyword>
<dbReference type="Proteomes" id="UP000033121">
    <property type="component" value="Unassembled WGS sequence"/>
</dbReference>
<dbReference type="InterPro" id="IPR037185">
    <property type="entry name" value="EmrE-like"/>
</dbReference>
<name>A0A0E9N3S8_9BACT</name>
<evidence type="ECO:0000256" key="3">
    <source>
        <dbReference type="ARBA" id="ARBA00022692"/>
    </source>
</evidence>
<evidence type="ECO:0000256" key="1">
    <source>
        <dbReference type="ARBA" id="ARBA00004141"/>
    </source>
</evidence>
<dbReference type="PANTHER" id="PTHR32322:SF2">
    <property type="entry name" value="EAMA DOMAIN-CONTAINING PROTEIN"/>
    <property type="match status" value="1"/>
</dbReference>
<keyword evidence="4 6" id="KW-1133">Transmembrane helix</keyword>
<dbReference type="AlphaFoldDB" id="A0A0E9N3S8"/>
<sequence>MKGVLFAVIATIIWSGNFIVARAVIKDVPPISLAFFRWLLATIILLPFAFRQLRTEWDVVGNNWKYFLFIAFTGITLFNTFVYVAGHYSPAINLALIGTTSSPIMAIMLSAIFLQEKIPWQRVAGLLLCITGILLLLSRGDLRNLYQLQFGKGDGYVLLGAFAFAIYNVLVRKKPAGIGPLSFLLLIFGLGTILLIPGLVWEINHEPPIHWSASIIGVMVYLGAGTSVIAYLCWNAAISRLGTSRTALFGNLIPLFASLEALWLLQEKFTMLHLVCSVVIIIGLVLANLTTRRT</sequence>